<name>G4T8L4_SERID</name>
<dbReference type="CDD" id="cd02440">
    <property type="entry name" value="AdoMet_MTases"/>
    <property type="match status" value="1"/>
</dbReference>
<accession>G4T8L4</accession>
<reference evidence="3 4" key="1">
    <citation type="journal article" date="2011" name="PLoS Pathog.">
        <title>Endophytic Life Strategies Decoded by Genome and Transcriptome Analyses of the Mutualistic Root Symbiont Piriformospora indica.</title>
        <authorList>
            <person name="Zuccaro A."/>
            <person name="Lahrmann U."/>
            <person name="Guldener U."/>
            <person name="Langen G."/>
            <person name="Pfiffi S."/>
            <person name="Biedenkopf D."/>
            <person name="Wong P."/>
            <person name="Samans B."/>
            <person name="Grimm C."/>
            <person name="Basiewicz M."/>
            <person name="Murat C."/>
            <person name="Martin F."/>
            <person name="Kogel K.H."/>
        </authorList>
    </citation>
    <scope>NUCLEOTIDE SEQUENCE [LARGE SCALE GENOMIC DNA]</scope>
    <source>
        <strain evidence="3 4">DSM 11827</strain>
    </source>
</reference>
<dbReference type="GO" id="GO:0008168">
    <property type="term" value="F:methyltransferase activity"/>
    <property type="evidence" value="ECO:0007669"/>
    <property type="project" value="TreeGrafter"/>
</dbReference>
<evidence type="ECO:0000259" key="2">
    <source>
        <dbReference type="Pfam" id="PF13847"/>
    </source>
</evidence>
<dbReference type="PANTHER" id="PTHR43591">
    <property type="entry name" value="METHYLTRANSFERASE"/>
    <property type="match status" value="1"/>
</dbReference>
<dbReference type="EMBL" id="CAFZ01000017">
    <property type="protein sequence ID" value="CCA67629.1"/>
    <property type="molecule type" value="Genomic_DNA"/>
</dbReference>
<dbReference type="Gene3D" id="3.40.50.150">
    <property type="entry name" value="Vaccinia Virus protein VP39"/>
    <property type="match status" value="1"/>
</dbReference>
<feature type="region of interest" description="Disordered" evidence="1">
    <location>
        <begin position="332"/>
        <end position="357"/>
    </location>
</feature>
<dbReference type="HOGENOM" id="CLU_010595_5_0_1"/>
<dbReference type="PANTHER" id="PTHR43591:SF24">
    <property type="entry name" value="2-METHOXY-6-POLYPRENYL-1,4-BENZOQUINOL METHYLASE, MITOCHONDRIAL"/>
    <property type="match status" value="1"/>
</dbReference>
<dbReference type="Pfam" id="PF13847">
    <property type="entry name" value="Methyltransf_31"/>
    <property type="match status" value="1"/>
</dbReference>
<dbReference type="AlphaFoldDB" id="G4T8L4"/>
<evidence type="ECO:0000313" key="4">
    <source>
        <dbReference type="Proteomes" id="UP000007148"/>
    </source>
</evidence>
<dbReference type="eggNOG" id="ENOG502S6PS">
    <property type="taxonomic scope" value="Eukaryota"/>
</dbReference>
<gene>
    <name evidence="3" type="ORF">PIIN_01457</name>
</gene>
<protein>
    <recommendedName>
        <fullName evidence="2">Methyltransferase domain-containing protein</fullName>
    </recommendedName>
</protein>
<dbReference type="OrthoDB" id="2013972at2759"/>
<feature type="domain" description="Methyltransferase" evidence="2">
    <location>
        <begin position="56"/>
        <end position="173"/>
    </location>
</feature>
<sequence>MFNNQNDLYMLPSDNQEFERLQKQHYAFVLTAGGLTPCQDLVESILRPSDNGEPRSVLDLGCGSGIWAIEMAREYPNASIVALDLAPAPIDAENIPPNCRFEIDDINLGLSHYHGDSRFDVIHARCIGSGVSSAQLYTIYRVNHIQINNYANMVRDVETCLKPGGLVIFIDGDMRMYEEDCVTPVPVGQEDENGVEIGKGSWLHRIAREVRYAAIYKGSDVPGLEDCIDLGLFGHPLLEPSSIRAATMYTPIGSWPESSNDSEQQNLRYAGSLMRQDLMQVSRAWHPILKLYGIDQVTLNRWSERVDKELLECKFKMLMHWRATWGRRKLDDFDTQPTVAPSSHEVKEPSTSSGGPPHAYNFFRTFTTAQEASAFRELRTEKAKHLPLPLVVKMYEEAQNAV</sequence>
<proteinExistence type="predicted"/>
<evidence type="ECO:0000313" key="3">
    <source>
        <dbReference type="EMBL" id="CCA67629.1"/>
    </source>
</evidence>
<dbReference type="InParanoid" id="G4T8L4"/>
<dbReference type="SUPFAM" id="SSF53335">
    <property type="entry name" value="S-adenosyl-L-methionine-dependent methyltransferases"/>
    <property type="match status" value="1"/>
</dbReference>
<dbReference type="InterPro" id="IPR025714">
    <property type="entry name" value="Methyltranfer_dom"/>
</dbReference>
<organism evidence="3 4">
    <name type="scientific">Serendipita indica (strain DSM 11827)</name>
    <name type="common">Root endophyte fungus</name>
    <name type="synonym">Piriformospora indica</name>
    <dbReference type="NCBI Taxonomy" id="1109443"/>
    <lineage>
        <taxon>Eukaryota</taxon>
        <taxon>Fungi</taxon>
        <taxon>Dikarya</taxon>
        <taxon>Basidiomycota</taxon>
        <taxon>Agaricomycotina</taxon>
        <taxon>Agaricomycetes</taxon>
        <taxon>Sebacinales</taxon>
        <taxon>Serendipitaceae</taxon>
        <taxon>Serendipita</taxon>
    </lineage>
</organism>
<comment type="caution">
    <text evidence="3">The sequence shown here is derived from an EMBL/GenBank/DDBJ whole genome shotgun (WGS) entry which is preliminary data.</text>
</comment>
<dbReference type="InterPro" id="IPR029063">
    <property type="entry name" value="SAM-dependent_MTases_sf"/>
</dbReference>
<keyword evidence="4" id="KW-1185">Reference proteome</keyword>
<evidence type="ECO:0000256" key="1">
    <source>
        <dbReference type="SAM" id="MobiDB-lite"/>
    </source>
</evidence>
<dbReference type="Proteomes" id="UP000007148">
    <property type="component" value="Unassembled WGS sequence"/>
</dbReference>